<dbReference type="Proteomes" id="UP000092256">
    <property type="component" value="Unassembled WGS sequence"/>
</dbReference>
<proteinExistence type="inferred from homology"/>
<organism evidence="4 5">
    <name type="scientific">Stenotrophomonas maltophilia</name>
    <name type="common">Pseudomonas maltophilia</name>
    <name type="synonym">Xanthomonas maltophilia</name>
    <dbReference type="NCBI Taxonomy" id="40324"/>
    <lineage>
        <taxon>Bacteria</taxon>
        <taxon>Pseudomonadati</taxon>
        <taxon>Pseudomonadota</taxon>
        <taxon>Gammaproteobacteria</taxon>
        <taxon>Lysobacterales</taxon>
        <taxon>Lysobacteraceae</taxon>
        <taxon>Stenotrophomonas</taxon>
        <taxon>Stenotrophomonas maltophilia group</taxon>
    </lineage>
</organism>
<sequence length="286" mass="31368">MKTSTLHLPEGISLTVREPGNGPSRPVIIMCHGFCGIKDLLLPDFADAFAKAGFVTLTFDYRGFGDSDGERGRLVPAMQIEDIQSVIKWVRARSDVDSTRIALWGTSLGAGHVFGAAAKDGGIRCVISQLGFADGEEVVTGHMSDVEKAAFVATLDKMAERKATTGKEMFVGITKVLNDAESKAFFEENREKHPKMDVKIPFLTVRETLNYKPALAAARVTCPTLVVIAGQDRVNPPAQGRALFDAVAADEKTLYQEPGARHYDAYSGEYFHRIIKIQIEWLRAHL</sequence>
<dbReference type="RefSeq" id="WP_065198484.1">
    <property type="nucleotide sequence ID" value="NZ_LYVJ01000004.1"/>
</dbReference>
<dbReference type="GO" id="GO:0052689">
    <property type="term" value="F:carboxylic ester hydrolase activity"/>
    <property type="evidence" value="ECO:0007669"/>
    <property type="project" value="UniProtKB-ARBA"/>
</dbReference>
<reference evidence="4 5" key="1">
    <citation type="submission" date="2016-05" db="EMBL/GenBank/DDBJ databases">
        <title>Draft Genome Sequences of Stenotrophomonas maltophilia Strains Sm32COP, Sm41DVV, Sm46PAILV, SmF3, SmF22, SmSOFb1 and SmCVFa1, Isolated from Different Manures, in France.</title>
        <authorList>
            <person name="Nazaret S."/>
            <person name="Bodilis J."/>
        </authorList>
    </citation>
    <scope>NUCLEOTIDE SEQUENCE [LARGE SCALE GENOMIC DNA]</scope>
    <source>
        <strain evidence="4 5">Sm46PAILV</strain>
    </source>
</reference>
<comment type="similarity">
    <text evidence="2">Belongs to the AB hydrolase superfamily. FUS2 hydrolase family.</text>
</comment>
<feature type="domain" description="AB hydrolase-1" evidence="3">
    <location>
        <begin position="26"/>
        <end position="265"/>
    </location>
</feature>
<gene>
    <name evidence="4" type="ORF">A9K58_05960</name>
</gene>
<keyword evidence="1" id="KW-0378">Hydrolase</keyword>
<dbReference type="Gene3D" id="3.40.50.1820">
    <property type="entry name" value="alpha/beta hydrolase"/>
    <property type="match status" value="1"/>
</dbReference>
<evidence type="ECO:0000256" key="2">
    <source>
        <dbReference type="ARBA" id="ARBA00038115"/>
    </source>
</evidence>
<comment type="caution">
    <text evidence="4">The sequence shown here is derived from an EMBL/GenBank/DDBJ whole genome shotgun (WGS) entry which is preliminary data.</text>
</comment>
<dbReference type="PANTHER" id="PTHR22946:SF9">
    <property type="entry name" value="POLYKETIDE TRANSFERASE AF380"/>
    <property type="match status" value="1"/>
</dbReference>
<dbReference type="AlphaFoldDB" id="A0A1A6XZH6"/>
<accession>A0A1A6XZH6</accession>
<dbReference type="OrthoDB" id="9805123at2"/>
<name>A0A1A6XZH6_STEMA</name>
<dbReference type="InterPro" id="IPR050261">
    <property type="entry name" value="FrsA_esterase"/>
</dbReference>
<evidence type="ECO:0000313" key="4">
    <source>
        <dbReference type="EMBL" id="OBU68363.1"/>
    </source>
</evidence>
<protein>
    <recommendedName>
        <fullName evidence="3">AB hydrolase-1 domain-containing protein</fullName>
    </recommendedName>
</protein>
<dbReference type="PANTHER" id="PTHR22946">
    <property type="entry name" value="DIENELACTONE HYDROLASE DOMAIN-CONTAINING PROTEIN-RELATED"/>
    <property type="match status" value="1"/>
</dbReference>
<evidence type="ECO:0000256" key="1">
    <source>
        <dbReference type="ARBA" id="ARBA00022801"/>
    </source>
</evidence>
<dbReference type="InterPro" id="IPR000073">
    <property type="entry name" value="AB_hydrolase_1"/>
</dbReference>
<evidence type="ECO:0000259" key="3">
    <source>
        <dbReference type="Pfam" id="PF00561"/>
    </source>
</evidence>
<dbReference type="InterPro" id="IPR029058">
    <property type="entry name" value="AB_hydrolase_fold"/>
</dbReference>
<evidence type="ECO:0000313" key="5">
    <source>
        <dbReference type="Proteomes" id="UP000092256"/>
    </source>
</evidence>
<dbReference type="Pfam" id="PF00561">
    <property type="entry name" value="Abhydrolase_1"/>
    <property type="match status" value="1"/>
</dbReference>
<dbReference type="EMBL" id="LYVJ01000004">
    <property type="protein sequence ID" value="OBU68363.1"/>
    <property type="molecule type" value="Genomic_DNA"/>
</dbReference>
<dbReference type="SUPFAM" id="SSF53474">
    <property type="entry name" value="alpha/beta-Hydrolases"/>
    <property type="match status" value="1"/>
</dbReference>